<dbReference type="PANTHER" id="PTHR44591:SF25">
    <property type="entry name" value="CHEMOTAXIS TWO-COMPONENT RESPONSE REGULATOR"/>
    <property type="match status" value="1"/>
</dbReference>
<dbReference type="PANTHER" id="PTHR44591">
    <property type="entry name" value="STRESS RESPONSE REGULATOR PROTEIN 1"/>
    <property type="match status" value="1"/>
</dbReference>
<dbReference type="EMBL" id="SIJL01000004">
    <property type="protein sequence ID" value="TBH20956.1"/>
    <property type="molecule type" value="Genomic_DNA"/>
</dbReference>
<dbReference type="CDD" id="cd17546">
    <property type="entry name" value="REC_hyHK_CKI1_RcsC-like"/>
    <property type="match status" value="1"/>
</dbReference>
<dbReference type="OrthoDB" id="5700660at2"/>
<feature type="modified residue" description="4-aspartylphosphate" evidence="2">
    <location>
        <position position="51"/>
    </location>
</feature>
<sequence>MPRILLVEDEPLVAHMVRRMLERAGHRVDWAPSGQAALEKLAQAYDLVVCDLVMPGVSGLEVIRQVRARGSAPVLALSASVSARSQQEALEAGAQAFLGKPFEAQALLAQVERLLGGSRGQSPP</sequence>
<dbReference type="Proteomes" id="UP000292858">
    <property type="component" value="Unassembled WGS sequence"/>
</dbReference>
<dbReference type="Gene3D" id="3.40.50.2300">
    <property type="match status" value="1"/>
</dbReference>
<dbReference type="InterPro" id="IPR001789">
    <property type="entry name" value="Sig_transdc_resp-reg_receiver"/>
</dbReference>
<organism evidence="4 5">
    <name type="scientific">Thermus thermamylovorans</name>
    <dbReference type="NCBI Taxonomy" id="2509362"/>
    <lineage>
        <taxon>Bacteria</taxon>
        <taxon>Thermotogati</taxon>
        <taxon>Deinococcota</taxon>
        <taxon>Deinococci</taxon>
        <taxon>Thermales</taxon>
        <taxon>Thermaceae</taxon>
        <taxon>Thermus</taxon>
    </lineage>
</organism>
<protein>
    <submittedName>
        <fullName evidence="4">Response regulator</fullName>
    </submittedName>
</protein>
<evidence type="ECO:0000256" key="2">
    <source>
        <dbReference type="PROSITE-ProRule" id="PRU00169"/>
    </source>
</evidence>
<dbReference type="InterPro" id="IPR011006">
    <property type="entry name" value="CheY-like_superfamily"/>
</dbReference>
<evidence type="ECO:0000256" key="1">
    <source>
        <dbReference type="ARBA" id="ARBA00022553"/>
    </source>
</evidence>
<dbReference type="InterPro" id="IPR050595">
    <property type="entry name" value="Bact_response_regulator"/>
</dbReference>
<reference evidence="4 5" key="1">
    <citation type="submission" date="2019-02" db="EMBL/GenBank/DDBJ databases">
        <title>Thermus sp. a novel from hot spring.</title>
        <authorList>
            <person name="Zhao Z."/>
        </authorList>
    </citation>
    <scope>NUCLEOTIDE SEQUENCE [LARGE SCALE GENOMIC DNA]</scope>
    <source>
        <strain evidence="4 5">CFH 72773T</strain>
    </source>
</reference>
<accession>A0A4Q9B5Q3</accession>
<evidence type="ECO:0000313" key="5">
    <source>
        <dbReference type="Proteomes" id="UP000292858"/>
    </source>
</evidence>
<gene>
    <name evidence="4" type="ORF">ETP66_04050</name>
</gene>
<name>A0A4Q9B5Q3_9DEIN</name>
<keyword evidence="1 2" id="KW-0597">Phosphoprotein</keyword>
<evidence type="ECO:0000313" key="4">
    <source>
        <dbReference type="EMBL" id="TBH20956.1"/>
    </source>
</evidence>
<comment type="caution">
    <text evidence="4">The sequence shown here is derived from an EMBL/GenBank/DDBJ whole genome shotgun (WGS) entry which is preliminary data.</text>
</comment>
<dbReference type="GO" id="GO:0000160">
    <property type="term" value="P:phosphorelay signal transduction system"/>
    <property type="evidence" value="ECO:0007669"/>
    <property type="project" value="InterPro"/>
</dbReference>
<dbReference type="PROSITE" id="PS50110">
    <property type="entry name" value="RESPONSE_REGULATORY"/>
    <property type="match status" value="1"/>
</dbReference>
<keyword evidence="5" id="KW-1185">Reference proteome</keyword>
<dbReference type="RefSeq" id="WP_130840877.1">
    <property type="nucleotide sequence ID" value="NZ_SIJL01000004.1"/>
</dbReference>
<dbReference type="SMART" id="SM00448">
    <property type="entry name" value="REC"/>
    <property type="match status" value="1"/>
</dbReference>
<proteinExistence type="predicted"/>
<dbReference type="Pfam" id="PF00072">
    <property type="entry name" value="Response_reg"/>
    <property type="match status" value="1"/>
</dbReference>
<evidence type="ECO:0000259" key="3">
    <source>
        <dbReference type="PROSITE" id="PS50110"/>
    </source>
</evidence>
<dbReference type="AlphaFoldDB" id="A0A4Q9B5Q3"/>
<feature type="domain" description="Response regulatory" evidence="3">
    <location>
        <begin position="3"/>
        <end position="115"/>
    </location>
</feature>
<dbReference type="SUPFAM" id="SSF52172">
    <property type="entry name" value="CheY-like"/>
    <property type="match status" value="1"/>
</dbReference>